<reference evidence="3 4" key="1">
    <citation type="submission" date="2018-06" db="EMBL/GenBank/DDBJ databases">
        <authorList>
            <consortium name="Pathogen Informatics"/>
            <person name="Doyle S."/>
        </authorList>
    </citation>
    <scope>NUCLEOTIDE SEQUENCE [LARGE SCALE GENOMIC DNA]</scope>
    <source>
        <strain evidence="3 4">NCTC11862</strain>
    </source>
</reference>
<dbReference type="PROSITE" id="PS51186">
    <property type="entry name" value="GNAT"/>
    <property type="match status" value="1"/>
</dbReference>
<dbReference type="EMBL" id="UFXQ01000001">
    <property type="protein sequence ID" value="STC68758.1"/>
    <property type="molecule type" value="Genomic_DNA"/>
</dbReference>
<keyword evidence="4" id="KW-1185">Reference proteome</keyword>
<dbReference type="AlphaFoldDB" id="A0A376CM56"/>
<dbReference type="SUPFAM" id="SSF55729">
    <property type="entry name" value="Acyl-CoA N-acyltransferases (Nat)"/>
    <property type="match status" value="1"/>
</dbReference>
<evidence type="ECO:0000313" key="3">
    <source>
        <dbReference type="EMBL" id="STC68758.1"/>
    </source>
</evidence>
<evidence type="ECO:0000259" key="2">
    <source>
        <dbReference type="PROSITE" id="PS51729"/>
    </source>
</evidence>
<dbReference type="PANTHER" id="PTHR31435:SF9">
    <property type="entry name" value="PROTEIN NATD1"/>
    <property type="match status" value="1"/>
</dbReference>
<dbReference type="PROSITE" id="PS51729">
    <property type="entry name" value="GNAT_YJDJ"/>
    <property type="match status" value="1"/>
</dbReference>
<accession>A0A376CM56</accession>
<gene>
    <name evidence="3" type="ORF">NCTC11862_00528</name>
</gene>
<feature type="domain" description="N-acetyltransferase" evidence="2">
    <location>
        <begin position="8"/>
        <end position="95"/>
    </location>
</feature>
<dbReference type="PANTHER" id="PTHR31435">
    <property type="entry name" value="PROTEIN NATD1"/>
    <property type="match status" value="1"/>
</dbReference>
<proteinExistence type="predicted"/>
<protein>
    <submittedName>
        <fullName evidence="3">Acetyltransferase</fullName>
    </submittedName>
</protein>
<name>A0A376CM56_9CORY</name>
<dbReference type="GO" id="GO:0016747">
    <property type="term" value="F:acyltransferase activity, transferring groups other than amino-acyl groups"/>
    <property type="evidence" value="ECO:0007669"/>
    <property type="project" value="InterPro"/>
</dbReference>
<dbReference type="Proteomes" id="UP000254467">
    <property type="component" value="Unassembled WGS sequence"/>
</dbReference>
<dbReference type="OrthoDB" id="5405911at2"/>
<sequence length="97" mass="10986">MSGNPEIIHEPKKNRYVLNVHGREAGYATYRDADTDVRDFDYVVVDDAYRGRRLSIPLIQEALDDTREAGLKVRTSCSAVEHFLAKNEAYQDLVAGE</sequence>
<evidence type="ECO:0000259" key="1">
    <source>
        <dbReference type="PROSITE" id="PS51186"/>
    </source>
</evidence>
<dbReference type="Pfam" id="PF14542">
    <property type="entry name" value="Acetyltransf_CG"/>
    <property type="match status" value="1"/>
</dbReference>
<dbReference type="STRING" id="35756.GCA_001044155_00171"/>
<feature type="domain" description="N-acetyltransferase" evidence="1">
    <location>
        <begin position="1"/>
        <end position="97"/>
    </location>
</feature>
<keyword evidence="3" id="KW-0808">Transferase</keyword>
<dbReference type="InterPro" id="IPR016181">
    <property type="entry name" value="Acyl_CoA_acyltransferase"/>
</dbReference>
<dbReference type="InterPro" id="IPR000182">
    <property type="entry name" value="GNAT_dom"/>
</dbReference>
<dbReference type="RefSeq" id="WP_018582722.1">
    <property type="nucleotide sequence ID" value="NZ_LDYD01000011.1"/>
</dbReference>
<dbReference type="Gene3D" id="3.40.630.30">
    <property type="match status" value="1"/>
</dbReference>
<dbReference type="InterPro" id="IPR031165">
    <property type="entry name" value="GNAT_YJDJ"/>
</dbReference>
<dbReference type="InterPro" id="IPR045057">
    <property type="entry name" value="Gcn5-rel_NAT"/>
</dbReference>
<evidence type="ECO:0000313" key="4">
    <source>
        <dbReference type="Proteomes" id="UP000254467"/>
    </source>
</evidence>
<organism evidence="3 4">
    <name type="scientific">Corynebacterium pilosum</name>
    <dbReference type="NCBI Taxonomy" id="35756"/>
    <lineage>
        <taxon>Bacteria</taxon>
        <taxon>Bacillati</taxon>
        <taxon>Actinomycetota</taxon>
        <taxon>Actinomycetes</taxon>
        <taxon>Mycobacteriales</taxon>
        <taxon>Corynebacteriaceae</taxon>
        <taxon>Corynebacterium</taxon>
    </lineage>
</organism>